<dbReference type="SUPFAM" id="SSF111126">
    <property type="entry name" value="Ligand-binding domain in the NO signalling and Golgi transport"/>
    <property type="match status" value="1"/>
</dbReference>
<dbReference type="InterPro" id="IPR007194">
    <property type="entry name" value="TRAPP_component"/>
</dbReference>
<reference evidence="8" key="1">
    <citation type="submission" date="2021-02" db="EMBL/GenBank/DDBJ databases">
        <title>First Annotated Genome of the Yellow-green Alga Tribonema minus.</title>
        <authorList>
            <person name="Mahan K.M."/>
        </authorList>
    </citation>
    <scope>NUCLEOTIDE SEQUENCE</scope>
    <source>
        <strain evidence="8">UTEX B ZZ1240</strain>
    </source>
</reference>
<comment type="similarity">
    <text evidence="3">Belongs to the TRAPP small subunits family. BET3 subfamily.</text>
</comment>
<dbReference type="Proteomes" id="UP000664859">
    <property type="component" value="Unassembled WGS sequence"/>
</dbReference>
<dbReference type="EMBL" id="JAFCMP010000519">
    <property type="protein sequence ID" value="KAG5177953.1"/>
    <property type="molecule type" value="Genomic_DNA"/>
</dbReference>
<evidence type="ECO:0000256" key="1">
    <source>
        <dbReference type="ARBA" id="ARBA00004240"/>
    </source>
</evidence>
<evidence type="ECO:0000256" key="7">
    <source>
        <dbReference type="ARBA" id="ARBA00023034"/>
    </source>
</evidence>
<dbReference type="InterPro" id="IPR016696">
    <property type="entry name" value="TRAPP-I_su5"/>
</dbReference>
<dbReference type="PANTHER" id="PTHR20902">
    <property type="entry name" value="41-2 PROTEIN ANTIGEN-RELATED"/>
    <property type="match status" value="1"/>
</dbReference>
<organism evidence="8 9">
    <name type="scientific">Tribonema minus</name>
    <dbReference type="NCBI Taxonomy" id="303371"/>
    <lineage>
        <taxon>Eukaryota</taxon>
        <taxon>Sar</taxon>
        <taxon>Stramenopiles</taxon>
        <taxon>Ochrophyta</taxon>
        <taxon>PX clade</taxon>
        <taxon>Xanthophyceae</taxon>
        <taxon>Tribonematales</taxon>
        <taxon>Tribonemataceae</taxon>
        <taxon>Tribonema</taxon>
    </lineage>
</organism>
<evidence type="ECO:0000256" key="4">
    <source>
        <dbReference type="ARBA" id="ARBA00022448"/>
    </source>
</evidence>
<dbReference type="PANTHER" id="PTHR20902:SF0">
    <property type="entry name" value="TRAFFICKING PROTEIN PARTICLE COMPLEX SUBUNIT 5"/>
    <property type="match status" value="1"/>
</dbReference>
<protein>
    <submittedName>
        <fullName evidence="8">Transport protein particle component</fullName>
    </submittedName>
</protein>
<evidence type="ECO:0000313" key="8">
    <source>
        <dbReference type="EMBL" id="KAG5177953.1"/>
    </source>
</evidence>
<dbReference type="OrthoDB" id="10254842at2759"/>
<keyword evidence="9" id="KW-1185">Reference proteome</keyword>
<accession>A0A836CAJ0</accession>
<evidence type="ECO:0000313" key="9">
    <source>
        <dbReference type="Proteomes" id="UP000664859"/>
    </source>
</evidence>
<dbReference type="InterPro" id="IPR024096">
    <property type="entry name" value="NO_sig/Golgi_transp_ligand-bd"/>
</dbReference>
<comment type="caution">
    <text evidence="8">The sequence shown here is derived from an EMBL/GenBank/DDBJ whole genome shotgun (WGS) entry which is preliminary data.</text>
</comment>
<keyword evidence="4" id="KW-0813">Transport</keyword>
<evidence type="ECO:0000256" key="3">
    <source>
        <dbReference type="ARBA" id="ARBA00006218"/>
    </source>
</evidence>
<dbReference type="FunFam" id="3.30.1380.20:FF:000002">
    <property type="entry name" value="Trafficking protein particle complex subunit"/>
    <property type="match status" value="1"/>
</dbReference>
<dbReference type="GO" id="GO:1990070">
    <property type="term" value="C:TRAPPI protein complex"/>
    <property type="evidence" value="ECO:0007669"/>
    <property type="project" value="TreeGrafter"/>
</dbReference>
<proteinExistence type="inferred from homology"/>
<dbReference type="CDD" id="cd14943">
    <property type="entry name" value="TRAPPC5_Trs31"/>
    <property type="match status" value="1"/>
</dbReference>
<evidence type="ECO:0000256" key="6">
    <source>
        <dbReference type="ARBA" id="ARBA00022892"/>
    </source>
</evidence>
<comment type="subcellular location">
    <subcellularLocation>
        <location evidence="1">Endoplasmic reticulum</location>
    </subcellularLocation>
    <subcellularLocation>
        <location evidence="2">Golgi apparatus</location>
    </subcellularLocation>
</comment>
<gene>
    <name evidence="8" type="ORF">JKP88DRAFT_202031</name>
</gene>
<sequence length="231" mass="25030">MAAPGQRLHILDRKIAVPGSSYAYPTTRDTRVGIVSASSNAYAAAGGRTTEVSLSAFSFLLSEMVQHVQARVTSIDALERRLEEAGYAVGLRVLELQQFRDKSVGKRKTRLLQALQWVSADMWRALFGKTADSLERSTENADEYMIHELQPITNVFVSVPPDLGQLNCAAYIAGIIAGALDGACFPATVTAHTIELAGQEANITAAGGPRCKTVFLVKFSEEVMRREAQLA</sequence>
<dbReference type="Gene3D" id="3.30.1380.20">
    <property type="entry name" value="Trafficking protein particle complex subunit 3"/>
    <property type="match status" value="1"/>
</dbReference>
<evidence type="ECO:0000256" key="5">
    <source>
        <dbReference type="ARBA" id="ARBA00022824"/>
    </source>
</evidence>
<dbReference type="GO" id="GO:1990072">
    <property type="term" value="C:TRAPPIII protein complex"/>
    <property type="evidence" value="ECO:0007669"/>
    <property type="project" value="TreeGrafter"/>
</dbReference>
<dbReference type="GO" id="GO:0005783">
    <property type="term" value="C:endoplasmic reticulum"/>
    <property type="evidence" value="ECO:0007669"/>
    <property type="project" value="UniProtKB-SubCell"/>
</dbReference>
<dbReference type="GO" id="GO:1990071">
    <property type="term" value="C:TRAPPII protein complex"/>
    <property type="evidence" value="ECO:0007669"/>
    <property type="project" value="TreeGrafter"/>
</dbReference>
<name>A0A836CAJ0_9STRA</name>
<keyword evidence="7" id="KW-0333">Golgi apparatus</keyword>
<dbReference type="Pfam" id="PF04051">
    <property type="entry name" value="TRAPP"/>
    <property type="match status" value="1"/>
</dbReference>
<dbReference type="AlphaFoldDB" id="A0A836CAJ0"/>
<keyword evidence="6" id="KW-0931">ER-Golgi transport</keyword>
<evidence type="ECO:0000256" key="2">
    <source>
        <dbReference type="ARBA" id="ARBA00004555"/>
    </source>
</evidence>
<dbReference type="GO" id="GO:0006888">
    <property type="term" value="P:endoplasmic reticulum to Golgi vesicle-mediated transport"/>
    <property type="evidence" value="ECO:0007669"/>
    <property type="project" value="TreeGrafter"/>
</dbReference>
<keyword evidence="5" id="KW-0256">Endoplasmic reticulum</keyword>